<name>A0A2X4UG78_HAEHA</name>
<dbReference type="AlphaFoldDB" id="A0A2X4UG78"/>
<reference evidence="1 2" key="1">
    <citation type="submission" date="2018-06" db="EMBL/GenBank/DDBJ databases">
        <authorList>
            <consortium name="Pathogen Informatics"/>
            <person name="Doyle S."/>
        </authorList>
    </citation>
    <scope>NUCLEOTIDE SEQUENCE [LARGE SCALE GENOMIC DNA]</scope>
    <source>
        <strain evidence="1 2">NCTC10839</strain>
    </source>
</reference>
<accession>A0A2X4UG78</accession>
<dbReference type="EMBL" id="LS483458">
    <property type="protein sequence ID" value="SQH96944.1"/>
    <property type="molecule type" value="Genomic_DNA"/>
</dbReference>
<gene>
    <name evidence="1" type="ORF">NCTC10839_00827</name>
</gene>
<protein>
    <submittedName>
        <fullName evidence="1">Uncharacterized protein</fullName>
    </submittedName>
</protein>
<organism evidence="1 2">
    <name type="scientific">Haemophilus haemolyticus</name>
    <dbReference type="NCBI Taxonomy" id="726"/>
    <lineage>
        <taxon>Bacteria</taxon>
        <taxon>Pseudomonadati</taxon>
        <taxon>Pseudomonadota</taxon>
        <taxon>Gammaproteobacteria</taxon>
        <taxon>Pasteurellales</taxon>
        <taxon>Pasteurellaceae</taxon>
        <taxon>Haemophilus</taxon>
    </lineage>
</organism>
<dbReference type="GeneID" id="56957423"/>
<evidence type="ECO:0000313" key="2">
    <source>
        <dbReference type="Proteomes" id="UP000248808"/>
    </source>
</evidence>
<dbReference type="Proteomes" id="UP000248808">
    <property type="component" value="Chromosome 1"/>
</dbReference>
<dbReference type="RefSeq" id="WP_111696411.1">
    <property type="nucleotide sequence ID" value="NZ_LS483458.1"/>
</dbReference>
<sequence length="291" mass="33929">MYLNQLQNNQNELSLFYSLLRIMALSENINSVDLLQQNENTHLLRKFSDYQLRLINKDLEKMRKAFNSLVEPKIVGKVINIFTSGEGNKEEHEEVNLELSQSEINQALIHFYKNILTNKEYKKFSDIVLETSNYPIPEISAINETNQWLESSVNSVFEFYKNDAEFINNKILEGIRENKINALTFDKGKIKEFLLSLSDIKHEIITELVNNVNKLESFNSLNLLTKQQKKIFIFNLQLVFSSKEKLSEYSNSILKAICQAMELDIEYLDELWDAAKNLSTALDYADELIYE</sequence>
<dbReference type="KEGG" id="hhz:NCTC10839_00827"/>
<evidence type="ECO:0000313" key="1">
    <source>
        <dbReference type="EMBL" id="SQH96944.1"/>
    </source>
</evidence>
<proteinExistence type="predicted"/>